<name>A0AAE3EBQ4_9FIRM</name>
<keyword evidence="3" id="KW-1185">Reference proteome</keyword>
<gene>
    <name evidence="2" type="ORF">LKD81_12035</name>
</gene>
<evidence type="ECO:0000313" key="2">
    <source>
        <dbReference type="EMBL" id="MCC2231717.1"/>
    </source>
</evidence>
<evidence type="ECO:0000313" key="3">
    <source>
        <dbReference type="Proteomes" id="UP001198182"/>
    </source>
</evidence>
<accession>A0AAE3EBQ4</accession>
<organism evidence="2 3">
    <name type="scientific">Hominifimenecus microfluidus</name>
    <dbReference type="NCBI Taxonomy" id="2885348"/>
    <lineage>
        <taxon>Bacteria</taxon>
        <taxon>Bacillati</taxon>
        <taxon>Bacillota</taxon>
        <taxon>Clostridia</taxon>
        <taxon>Lachnospirales</taxon>
        <taxon>Lachnospiraceae</taxon>
        <taxon>Hominifimenecus</taxon>
    </lineage>
</organism>
<keyword evidence="1" id="KW-0472">Membrane</keyword>
<reference evidence="2" key="1">
    <citation type="submission" date="2021-10" db="EMBL/GenBank/DDBJ databases">
        <title>Anaerobic single-cell dispensing facilitates the cultivation of human gut bacteria.</title>
        <authorList>
            <person name="Afrizal A."/>
        </authorList>
    </citation>
    <scope>NUCLEOTIDE SEQUENCE</scope>
    <source>
        <strain evidence="2">CLA-AA-H215</strain>
    </source>
</reference>
<dbReference type="Proteomes" id="UP001198182">
    <property type="component" value="Unassembled WGS sequence"/>
</dbReference>
<feature type="transmembrane region" description="Helical" evidence="1">
    <location>
        <begin position="37"/>
        <end position="58"/>
    </location>
</feature>
<evidence type="ECO:0000256" key="1">
    <source>
        <dbReference type="SAM" id="Phobius"/>
    </source>
</evidence>
<sequence>MKQDSIEQLIYEETEKRLEEMQSDSYEFPKQMTKTDYTVIAVSVIVCIGLIIACMLGGI</sequence>
<comment type="caution">
    <text evidence="2">The sequence shown here is derived from an EMBL/GenBank/DDBJ whole genome shotgun (WGS) entry which is preliminary data.</text>
</comment>
<keyword evidence="1" id="KW-0812">Transmembrane</keyword>
<protein>
    <submittedName>
        <fullName evidence="2">Uncharacterized protein</fullName>
    </submittedName>
</protein>
<dbReference type="RefSeq" id="WP_308454236.1">
    <property type="nucleotide sequence ID" value="NZ_JAJEQR010000037.1"/>
</dbReference>
<dbReference type="EMBL" id="JAJEQR010000037">
    <property type="protein sequence ID" value="MCC2231717.1"/>
    <property type="molecule type" value="Genomic_DNA"/>
</dbReference>
<keyword evidence="1" id="KW-1133">Transmembrane helix</keyword>
<proteinExistence type="predicted"/>
<dbReference type="AlphaFoldDB" id="A0AAE3EBQ4"/>